<name>A0A445N2V2_9BACT</name>
<dbReference type="InterPro" id="IPR050595">
    <property type="entry name" value="Bact_response_regulator"/>
</dbReference>
<dbReference type="SMART" id="SM00448">
    <property type="entry name" value="REC"/>
    <property type="match status" value="1"/>
</dbReference>
<keyword evidence="1 2" id="KW-0597">Phosphoprotein</keyword>
<dbReference type="EMBL" id="OJIN01000225">
    <property type="protein sequence ID" value="SPD76027.1"/>
    <property type="molecule type" value="Genomic_DNA"/>
</dbReference>
<dbReference type="PANTHER" id="PTHR44591">
    <property type="entry name" value="STRESS RESPONSE REGULATOR PROTEIN 1"/>
    <property type="match status" value="1"/>
</dbReference>
<reference evidence="4" key="1">
    <citation type="submission" date="2018-01" db="EMBL/GenBank/DDBJ databases">
        <authorList>
            <person name="Regsiter A."/>
            <person name="William W."/>
        </authorList>
    </citation>
    <scope>NUCLEOTIDE SEQUENCE</scope>
    <source>
        <strain evidence="4">TRIP AH-1</strain>
    </source>
</reference>
<sequence>MYKILFVDDDYAIRFLYQSELEDEGYSVMTTNDVRGLSGHIKQFKPDILLLDVRCGETGGVDVLKEIKSRQRNMPVILCSAYDSFLHDNKAMGADYYVSKSIDLTELKSTIKTAFDKLLEDESRYTPGHHEQHSVPLYV</sequence>
<dbReference type="GO" id="GO:0000160">
    <property type="term" value="P:phosphorelay signal transduction system"/>
    <property type="evidence" value="ECO:0007669"/>
    <property type="project" value="InterPro"/>
</dbReference>
<dbReference type="Pfam" id="PF00072">
    <property type="entry name" value="Response_reg"/>
    <property type="match status" value="1"/>
</dbReference>
<evidence type="ECO:0000313" key="4">
    <source>
        <dbReference type="EMBL" id="SPD76027.1"/>
    </source>
</evidence>
<evidence type="ECO:0000259" key="3">
    <source>
        <dbReference type="PROSITE" id="PS50110"/>
    </source>
</evidence>
<protein>
    <submittedName>
        <fullName evidence="4">Response regulator receiver protein</fullName>
    </submittedName>
</protein>
<dbReference type="PANTHER" id="PTHR44591:SF18">
    <property type="entry name" value="REGULATORY PROTEIN"/>
    <property type="match status" value="1"/>
</dbReference>
<evidence type="ECO:0000256" key="1">
    <source>
        <dbReference type="ARBA" id="ARBA00022553"/>
    </source>
</evidence>
<proteinExistence type="predicted"/>
<feature type="modified residue" description="4-aspartylphosphate" evidence="2">
    <location>
        <position position="52"/>
    </location>
</feature>
<dbReference type="InterPro" id="IPR011006">
    <property type="entry name" value="CheY-like_superfamily"/>
</dbReference>
<evidence type="ECO:0000256" key="2">
    <source>
        <dbReference type="PROSITE-ProRule" id="PRU00169"/>
    </source>
</evidence>
<dbReference type="AlphaFoldDB" id="A0A445N2V2"/>
<feature type="domain" description="Response regulatory" evidence="3">
    <location>
        <begin position="3"/>
        <end position="115"/>
    </location>
</feature>
<organism evidence="4">
    <name type="scientific">uncultured Desulfobacterium sp</name>
    <dbReference type="NCBI Taxonomy" id="201089"/>
    <lineage>
        <taxon>Bacteria</taxon>
        <taxon>Pseudomonadati</taxon>
        <taxon>Thermodesulfobacteriota</taxon>
        <taxon>Desulfobacteria</taxon>
        <taxon>Desulfobacterales</taxon>
        <taxon>Desulfobacteriaceae</taxon>
        <taxon>Desulfobacterium</taxon>
        <taxon>environmental samples</taxon>
    </lineage>
</organism>
<dbReference type="SUPFAM" id="SSF52172">
    <property type="entry name" value="CheY-like"/>
    <property type="match status" value="1"/>
</dbReference>
<dbReference type="InterPro" id="IPR001789">
    <property type="entry name" value="Sig_transdc_resp-reg_receiver"/>
</dbReference>
<gene>
    <name evidence="4" type="ORF">PITCH_A80022</name>
</gene>
<dbReference type="Gene3D" id="3.40.50.2300">
    <property type="match status" value="1"/>
</dbReference>
<dbReference type="PROSITE" id="PS50110">
    <property type="entry name" value="RESPONSE_REGULATORY"/>
    <property type="match status" value="1"/>
</dbReference>
<accession>A0A445N2V2</accession>